<gene>
    <name evidence="1" type="ORF">CINCED_3A005361</name>
</gene>
<dbReference type="EMBL" id="CABPRJ010001176">
    <property type="protein sequence ID" value="VVC35257.1"/>
    <property type="molecule type" value="Genomic_DNA"/>
</dbReference>
<feature type="non-terminal residue" evidence="1">
    <location>
        <position position="1"/>
    </location>
</feature>
<evidence type="ECO:0000313" key="1">
    <source>
        <dbReference type="EMBL" id="VVC35257.1"/>
    </source>
</evidence>
<accession>A0A5E4MUQ5</accession>
<proteinExistence type="predicted"/>
<keyword evidence="2" id="KW-1185">Reference proteome</keyword>
<feature type="non-terminal residue" evidence="1">
    <location>
        <position position="56"/>
    </location>
</feature>
<dbReference type="Proteomes" id="UP000325440">
    <property type="component" value="Unassembled WGS sequence"/>
</dbReference>
<reference evidence="1 2" key="1">
    <citation type="submission" date="2019-08" db="EMBL/GenBank/DDBJ databases">
        <authorList>
            <person name="Alioto T."/>
            <person name="Alioto T."/>
            <person name="Gomez Garrido J."/>
        </authorList>
    </citation>
    <scope>NUCLEOTIDE SEQUENCE [LARGE SCALE GENOMIC DNA]</scope>
</reference>
<protein>
    <submittedName>
        <fullName evidence="1">Uncharacterized protein</fullName>
    </submittedName>
</protein>
<dbReference type="AlphaFoldDB" id="A0A5E4MUQ5"/>
<evidence type="ECO:0000313" key="2">
    <source>
        <dbReference type="Proteomes" id="UP000325440"/>
    </source>
</evidence>
<sequence>LITTPETTKVSAVALKLPANDIVEEFNCLVVTRCSDGAVRGLLYKLTGQEFELDFE</sequence>
<name>A0A5E4MUQ5_9HEMI</name>
<organism evidence="1 2">
    <name type="scientific">Cinara cedri</name>
    <dbReference type="NCBI Taxonomy" id="506608"/>
    <lineage>
        <taxon>Eukaryota</taxon>
        <taxon>Metazoa</taxon>
        <taxon>Ecdysozoa</taxon>
        <taxon>Arthropoda</taxon>
        <taxon>Hexapoda</taxon>
        <taxon>Insecta</taxon>
        <taxon>Pterygota</taxon>
        <taxon>Neoptera</taxon>
        <taxon>Paraneoptera</taxon>
        <taxon>Hemiptera</taxon>
        <taxon>Sternorrhyncha</taxon>
        <taxon>Aphidomorpha</taxon>
        <taxon>Aphidoidea</taxon>
        <taxon>Aphididae</taxon>
        <taxon>Lachninae</taxon>
        <taxon>Cinara</taxon>
    </lineage>
</organism>